<name>A0A1H9APX3_9HYPH</name>
<evidence type="ECO:0000256" key="3">
    <source>
        <dbReference type="ARBA" id="ARBA00022989"/>
    </source>
</evidence>
<dbReference type="RefSeq" id="WP_177176662.1">
    <property type="nucleotide sequence ID" value="NZ_FOFG01000001.1"/>
</dbReference>
<dbReference type="STRING" id="1855383.SAMN05216548_101484"/>
<evidence type="ECO:0000256" key="2">
    <source>
        <dbReference type="ARBA" id="ARBA00022692"/>
    </source>
</evidence>
<feature type="transmembrane region" description="Helical" evidence="6">
    <location>
        <begin position="62"/>
        <end position="82"/>
    </location>
</feature>
<evidence type="ECO:0000256" key="1">
    <source>
        <dbReference type="ARBA" id="ARBA00004141"/>
    </source>
</evidence>
<evidence type="ECO:0000256" key="6">
    <source>
        <dbReference type="SAM" id="Phobius"/>
    </source>
</evidence>
<dbReference type="GO" id="GO:0016020">
    <property type="term" value="C:membrane"/>
    <property type="evidence" value="ECO:0007669"/>
    <property type="project" value="UniProtKB-SubCell"/>
</dbReference>
<evidence type="ECO:0000313" key="7">
    <source>
        <dbReference type="EMBL" id="SEP78517.1"/>
    </source>
</evidence>
<feature type="transmembrane region" description="Helical" evidence="6">
    <location>
        <begin position="204"/>
        <end position="222"/>
    </location>
</feature>
<sequence>MPSTQAGQTNAGTSDGANTVRRDELIADGIVHAVGLVGAIAGGVTLWLLLNRRGETEAQAPVLVYISAMIAMLAFSGLYNMARAEGWRNIFRRFDHAGIFAMIAGTYTPFTVLRLDGAWSWGLTAFVWTVAGIGIAIKIWKPERFYWFFLAIYLLLGWVGLVAIGPLVEALTPSTLVLLGLGGLVYSAGVVFHLRERMRFNKAIWHSFVVAAAAIHFAAVLHETLSM</sequence>
<protein>
    <submittedName>
        <fullName evidence="7">Hemolysin III</fullName>
    </submittedName>
</protein>
<evidence type="ECO:0000256" key="5">
    <source>
        <dbReference type="PIRSR" id="PIRSR604254-1"/>
    </source>
</evidence>
<dbReference type="PANTHER" id="PTHR20855:SF3">
    <property type="entry name" value="LD03007P"/>
    <property type="match status" value="1"/>
</dbReference>
<dbReference type="AlphaFoldDB" id="A0A1H9APX3"/>
<keyword evidence="5" id="KW-0479">Metal-binding</keyword>
<dbReference type="GO" id="GO:0046872">
    <property type="term" value="F:metal ion binding"/>
    <property type="evidence" value="ECO:0007669"/>
    <property type="project" value="UniProtKB-KW"/>
</dbReference>
<dbReference type="InterPro" id="IPR004254">
    <property type="entry name" value="AdipoR/HlyIII-related"/>
</dbReference>
<keyword evidence="2 6" id="KW-0812">Transmembrane</keyword>
<keyword evidence="8" id="KW-1185">Reference proteome</keyword>
<keyword evidence="5" id="KW-0862">Zinc</keyword>
<gene>
    <name evidence="7" type="ORF">SAMN05216548_101484</name>
</gene>
<keyword evidence="4 6" id="KW-0472">Membrane</keyword>
<accession>A0A1H9APX3</accession>
<feature type="transmembrane region" description="Helical" evidence="6">
    <location>
        <begin position="94"/>
        <end position="112"/>
    </location>
</feature>
<feature type="transmembrane region" description="Helical" evidence="6">
    <location>
        <begin position="30"/>
        <end position="50"/>
    </location>
</feature>
<reference evidence="7 8" key="1">
    <citation type="submission" date="2016-10" db="EMBL/GenBank/DDBJ databases">
        <authorList>
            <person name="de Groot N.N."/>
        </authorList>
    </citation>
    <scope>NUCLEOTIDE SEQUENCE [LARGE SCALE GENOMIC DNA]</scope>
    <source>
        <strain evidence="7 8">A52C2</strain>
    </source>
</reference>
<organism evidence="7 8">
    <name type="scientific">Faunimonas pinastri</name>
    <dbReference type="NCBI Taxonomy" id="1855383"/>
    <lineage>
        <taxon>Bacteria</taxon>
        <taxon>Pseudomonadati</taxon>
        <taxon>Pseudomonadota</taxon>
        <taxon>Alphaproteobacteria</taxon>
        <taxon>Hyphomicrobiales</taxon>
        <taxon>Afifellaceae</taxon>
        <taxon>Faunimonas</taxon>
    </lineage>
</organism>
<dbReference type="Pfam" id="PF03006">
    <property type="entry name" value="HlyIII"/>
    <property type="match status" value="1"/>
</dbReference>
<proteinExistence type="predicted"/>
<dbReference type="Proteomes" id="UP000199647">
    <property type="component" value="Unassembled WGS sequence"/>
</dbReference>
<feature type="transmembrane region" description="Helical" evidence="6">
    <location>
        <begin position="118"/>
        <end position="140"/>
    </location>
</feature>
<evidence type="ECO:0000313" key="8">
    <source>
        <dbReference type="Proteomes" id="UP000199647"/>
    </source>
</evidence>
<comment type="subcellular location">
    <subcellularLocation>
        <location evidence="1">Membrane</location>
        <topology evidence="1">Multi-pass membrane protein</topology>
    </subcellularLocation>
</comment>
<evidence type="ECO:0000256" key="4">
    <source>
        <dbReference type="ARBA" id="ARBA00023136"/>
    </source>
</evidence>
<keyword evidence="3 6" id="KW-1133">Transmembrane helix</keyword>
<dbReference type="PANTHER" id="PTHR20855">
    <property type="entry name" value="ADIPOR/PROGESTIN RECEPTOR-RELATED"/>
    <property type="match status" value="1"/>
</dbReference>
<feature type="transmembrane region" description="Helical" evidence="6">
    <location>
        <begin position="147"/>
        <end position="168"/>
    </location>
</feature>
<feature type="binding site" evidence="5">
    <location>
        <position position="206"/>
    </location>
    <ligand>
        <name>Zn(2+)</name>
        <dbReference type="ChEBI" id="CHEBI:29105"/>
    </ligand>
</feature>
<dbReference type="EMBL" id="FOFG01000001">
    <property type="protein sequence ID" value="SEP78517.1"/>
    <property type="molecule type" value="Genomic_DNA"/>
</dbReference>
<feature type="transmembrane region" description="Helical" evidence="6">
    <location>
        <begin position="174"/>
        <end position="192"/>
    </location>
</feature>